<feature type="transmembrane region" description="Helical" evidence="8">
    <location>
        <begin position="510"/>
        <end position="530"/>
    </location>
</feature>
<sequence>MLRLDGAVVPARRVDISAIVSLHGRDWFAMVASEATVGLWGNYWLSPTSRAVLPIKVAESVESSGWTTRLTNCQSLIRVGMNAGDADAAGIADIRRTSSVGKHDYRDEKQPYPVEGAVSSIGSEDEVEPTEEEMRTLRRVSGKIPWQAYTVTFVEFAERFSYYGTTAVFVNFIQQPRPFGSDTGAINPTQECIDAMGSAAACSQPGALGQGQRASTGLTTFNQFWAYLMPLVGGYIADTYLGRYMTVQWAILAAIIGHIILVVSAIPSVISDPNAALGVFALALVIFGIGTGGFKSNISPLLAEQIPQKRPIVITLKSGERVIQDPAVTISRVFLYFYLMINLGSLSGGIGMVYAERRIGFWLAYALPTFVFFLAPFVLIFCKKYYKLSPPTGSVLSRSMKLISLASKGCWSISPATTYKNFKRPDFWDAVKPSRLGSAAPEWMSTVDDQWVDQVARGFNACKVFFWMPYVFLSGETLYWLAYNQMVGNLTSQSATLQLNGTPNDLINNLNPITLVVFIPIFDHVIYPGLRKAHIHFTPIKRITMGFFIASMAMVSACVLQSYIYEMSACPRNYVNDGTWENEAGETIDCTAPINVWVQALPYCLIAFSEIGASISTLEFAYSKAPENMRGLVMGVNLFSNAISAAIGQALVPLAEDPLLIWNYGVVAIIAAVGGIAFWFTWRGLDAKEDEMNLIPESAYKGRENAPRSNSVRGDSDV</sequence>
<proteinExistence type="inferred from homology"/>
<feature type="transmembrane region" description="Helical" evidence="8">
    <location>
        <begin position="249"/>
        <end position="270"/>
    </location>
</feature>
<feature type="transmembrane region" description="Helical" evidence="8">
    <location>
        <begin position="333"/>
        <end position="355"/>
    </location>
</feature>
<keyword evidence="5 8" id="KW-1133">Transmembrane helix</keyword>
<evidence type="ECO:0000256" key="5">
    <source>
        <dbReference type="ARBA" id="ARBA00022989"/>
    </source>
</evidence>
<evidence type="ECO:0000313" key="12">
    <source>
        <dbReference type="Proteomes" id="UP000281245"/>
    </source>
</evidence>
<evidence type="ECO:0000256" key="2">
    <source>
        <dbReference type="ARBA" id="ARBA00005982"/>
    </source>
</evidence>
<evidence type="ECO:0008006" key="13">
    <source>
        <dbReference type="Google" id="ProtNLM"/>
    </source>
</evidence>
<organism evidence="9 12">
    <name type="scientific">Hortaea werneckii</name>
    <name type="common">Black yeast</name>
    <name type="synonym">Cladosporium werneckii</name>
    <dbReference type="NCBI Taxonomy" id="91943"/>
    <lineage>
        <taxon>Eukaryota</taxon>
        <taxon>Fungi</taxon>
        <taxon>Dikarya</taxon>
        <taxon>Ascomycota</taxon>
        <taxon>Pezizomycotina</taxon>
        <taxon>Dothideomycetes</taxon>
        <taxon>Dothideomycetidae</taxon>
        <taxon>Mycosphaerellales</taxon>
        <taxon>Teratosphaeriaceae</taxon>
        <taxon>Hortaea</taxon>
    </lineage>
</organism>
<dbReference type="Pfam" id="PF00854">
    <property type="entry name" value="PTR2"/>
    <property type="match status" value="1"/>
</dbReference>
<feature type="transmembrane region" description="Helical" evidence="8">
    <location>
        <begin position="634"/>
        <end position="655"/>
    </location>
</feature>
<dbReference type="FunFam" id="1.20.1250.20:FF:000085">
    <property type="entry name" value="MFS peptide transporter Ptr2"/>
    <property type="match status" value="1"/>
</dbReference>
<evidence type="ECO:0000313" key="11">
    <source>
        <dbReference type="Proteomes" id="UP000271337"/>
    </source>
</evidence>
<comment type="similarity">
    <text evidence="2 7">Belongs to the major facilitator superfamily. Proton-dependent oligopeptide transporter (POT/PTR) (TC 2.A.17) family.</text>
</comment>
<evidence type="ECO:0000256" key="7">
    <source>
        <dbReference type="RuleBase" id="RU003755"/>
    </source>
</evidence>
<gene>
    <name evidence="10" type="ORF">D0867_09284</name>
    <name evidence="9" type="ORF">D0869_00362</name>
</gene>
<feature type="transmembrane region" description="Helical" evidence="8">
    <location>
        <begin position="600"/>
        <end position="622"/>
    </location>
</feature>
<dbReference type="VEuPathDB" id="FungiDB:BTJ68_03064"/>
<dbReference type="AlphaFoldDB" id="A0A3M6XHQ0"/>
<protein>
    <recommendedName>
        <fullName evidence="13">Major facilitator superfamily (MFS) profile domain-containing protein</fullName>
    </recommendedName>
</protein>
<name>A0A3M6XHQ0_HORWE</name>
<dbReference type="InterPro" id="IPR036259">
    <property type="entry name" value="MFS_trans_sf"/>
</dbReference>
<accession>A0A3M6XHQ0</accession>
<feature type="transmembrane region" description="Helical" evidence="8">
    <location>
        <begin position="542"/>
        <end position="564"/>
    </location>
</feature>
<keyword evidence="4 7" id="KW-0812">Transmembrane</keyword>
<evidence type="ECO:0000313" key="10">
    <source>
        <dbReference type="EMBL" id="RMY07648.1"/>
    </source>
</evidence>
<feature type="transmembrane region" description="Helical" evidence="8">
    <location>
        <begin position="361"/>
        <end position="382"/>
    </location>
</feature>
<evidence type="ECO:0000256" key="6">
    <source>
        <dbReference type="ARBA" id="ARBA00023136"/>
    </source>
</evidence>
<evidence type="ECO:0000256" key="1">
    <source>
        <dbReference type="ARBA" id="ARBA00004141"/>
    </source>
</evidence>
<reference evidence="11 12" key="1">
    <citation type="journal article" date="2018" name="BMC Genomics">
        <title>Genomic evidence for intraspecific hybridization in a clonal and extremely halotolerant yeast.</title>
        <authorList>
            <person name="Gostincar C."/>
            <person name="Stajich J.E."/>
            <person name="Zupancic J."/>
            <person name="Zalar P."/>
            <person name="Gunde-Cimerman N."/>
        </authorList>
    </citation>
    <scope>NUCLEOTIDE SEQUENCE [LARGE SCALE GENOMIC DNA]</scope>
    <source>
        <strain evidence="9 12">EXF-6656</strain>
        <strain evidence="10 11">EXF-6669</strain>
    </source>
</reference>
<dbReference type="Proteomes" id="UP000271337">
    <property type="component" value="Unassembled WGS sequence"/>
</dbReference>
<evidence type="ECO:0000256" key="4">
    <source>
        <dbReference type="ARBA" id="ARBA00022692"/>
    </source>
</evidence>
<dbReference type="EMBL" id="QWIJ01000009">
    <property type="protein sequence ID" value="RMX90116.1"/>
    <property type="molecule type" value="Genomic_DNA"/>
</dbReference>
<dbReference type="GO" id="GO:0005886">
    <property type="term" value="C:plasma membrane"/>
    <property type="evidence" value="ECO:0007669"/>
    <property type="project" value="UniProtKB-ARBA"/>
</dbReference>
<dbReference type="EMBL" id="QWIL01001109">
    <property type="protein sequence ID" value="RMY07648.1"/>
    <property type="molecule type" value="Genomic_DNA"/>
</dbReference>
<evidence type="ECO:0000256" key="3">
    <source>
        <dbReference type="ARBA" id="ARBA00022448"/>
    </source>
</evidence>
<dbReference type="InterPro" id="IPR018456">
    <property type="entry name" value="PTR2_symporter_CS"/>
</dbReference>
<feature type="transmembrane region" description="Helical" evidence="8">
    <location>
        <begin position="661"/>
        <end position="682"/>
    </location>
</feature>
<dbReference type="SUPFAM" id="SSF103473">
    <property type="entry name" value="MFS general substrate transporter"/>
    <property type="match status" value="1"/>
</dbReference>
<dbReference type="InterPro" id="IPR000109">
    <property type="entry name" value="POT_fam"/>
</dbReference>
<feature type="transmembrane region" description="Helical" evidence="8">
    <location>
        <begin position="276"/>
        <end position="294"/>
    </location>
</feature>
<feature type="transmembrane region" description="Helical" evidence="8">
    <location>
        <begin position="224"/>
        <end position="242"/>
    </location>
</feature>
<comment type="subcellular location">
    <subcellularLocation>
        <location evidence="1 7">Membrane</location>
        <topology evidence="1 7">Multi-pass membrane protein</topology>
    </subcellularLocation>
</comment>
<dbReference type="PROSITE" id="PS01023">
    <property type="entry name" value="PTR2_2"/>
    <property type="match status" value="1"/>
</dbReference>
<evidence type="ECO:0000256" key="8">
    <source>
        <dbReference type="SAM" id="Phobius"/>
    </source>
</evidence>
<evidence type="ECO:0000313" key="9">
    <source>
        <dbReference type="EMBL" id="RMX90116.1"/>
    </source>
</evidence>
<dbReference type="PANTHER" id="PTHR11654">
    <property type="entry name" value="OLIGOPEPTIDE TRANSPORTER-RELATED"/>
    <property type="match status" value="1"/>
</dbReference>
<feature type="transmembrane region" description="Helical" evidence="8">
    <location>
        <begin position="464"/>
        <end position="482"/>
    </location>
</feature>
<comment type="caution">
    <text evidence="9">The sequence shown here is derived from an EMBL/GenBank/DDBJ whole genome shotgun (WGS) entry which is preliminary data.</text>
</comment>
<dbReference type="OrthoDB" id="8904098at2759"/>
<dbReference type="GO" id="GO:0071916">
    <property type="term" value="F:dipeptide transmembrane transporter activity"/>
    <property type="evidence" value="ECO:0007669"/>
    <property type="project" value="UniProtKB-ARBA"/>
</dbReference>
<dbReference type="Gene3D" id="1.20.1250.20">
    <property type="entry name" value="MFS general substrate transporter like domains"/>
    <property type="match status" value="1"/>
</dbReference>
<dbReference type="Proteomes" id="UP000281245">
    <property type="component" value="Unassembled WGS sequence"/>
</dbReference>
<keyword evidence="6 8" id="KW-0472">Membrane</keyword>
<keyword evidence="3 7" id="KW-0813">Transport</keyword>